<organism evidence="1 2">
    <name type="scientific">Candidatus Intestinimonas merdavium</name>
    <dbReference type="NCBI Taxonomy" id="2838622"/>
    <lineage>
        <taxon>Bacteria</taxon>
        <taxon>Bacillati</taxon>
        <taxon>Bacillota</taxon>
        <taxon>Clostridia</taxon>
        <taxon>Eubacteriales</taxon>
        <taxon>Intestinimonas</taxon>
    </lineage>
</organism>
<gene>
    <name evidence="1" type="ORF">H9826_08600</name>
</gene>
<evidence type="ECO:0000313" key="1">
    <source>
        <dbReference type="EMBL" id="HIY74014.1"/>
    </source>
</evidence>
<comment type="caution">
    <text evidence="1">The sequence shown here is derived from an EMBL/GenBank/DDBJ whole genome shotgun (WGS) entry which is preliminary data.</text>
</comment>
<dbReference type="EMBL" id="DXCX01000087">
    <property type="protein sequence ID" value="HIY74014.1"/>
    <property type="molecule type" value="Genomic_DNA"/>
</dbReference>
<evidence type="ECO:0000313" key="2">
    <source>
        <dbReference type="Proteomes" id="UP000886824"/>
    </source>
</evidence>
<reference evidence="1" key="1">
    <citation type="journal article" date="2021" name="PeerJ">
        <title>Extensive microbial diversity within the chicken gut microbiome revealed by metagenomics and culture.</title>
        <authorList>
            <person name="Gilroy R."/>
            <person name="Ravi A."/>
            <person name="Getino M."/>
            <person name="Pursley I."/>
            <person name="Horton D.L."/>
            <person name="Alikhan N.F."/>
            <person name="Baker D."/>
            <person name="Gharbi K."/>
            <person name="Hall N."/>
            <person name="Watson M."/>
            <person name="Adriaenssens E.M."/>
            <person name="Foster-Nyarko E."/>
            <person name="Jarju S."/>
            <person name="Secka A."/>
            <person name="Antonio M."/>
            <person name="Oren A."/>
            <person name="Chaudhuri R.R."/>
            <person name="La Ragione R."/>
            <person name="Hildebrand F."/>
            <person name="Pallen M.J."/>
        </authorList>
    </citation>
    <scope>NUCLEOTIDE SEQUENCE</scope>
    <source>
        <strain evidence="1">CHK33-7979</strain>
    </source>
</reference>
<sequence>MANPVVNTTVCTCSFGAAPMPLTATTQQTVSMCSQLSATIMDNVCTTFGMCSSLANPTVASATAAAMGALTPMPCAPVIVGPWATGCPTVLVCGKPLLNNTSKLMCAYGGVIQVTMTPAVTINTP</sequence>
<dbReference type="Proteomes" id="UP000886824">
    <property type="component" value="Unassembled WGS sequence"/>
</dbReference>
<dbReference type="AlphaFoldDB" id="A0A9D1Z4P7"/>
<dbReference type="InterPro" id="IPR025460">
    <property type="entry name" value="DUF4280"/>
</dbReference>
<proteinExistence type="predicted"/>
<accession>A0A9D1Z4P7</accession>
<name>A0A9D1Z4P7_9FIRM</name>
<reference evidence="1" key="2">
    <citation type="submission" date="2021-04" db="EMBL/GenBank/DDBJ databases">
        <authorList>
            <person name="Gilroy R."/>
        </authorList>
    </citation>
    <scope>NUCLEOTIDE SEQUENCE</scope>
    <source>
        <strain evidence="1">CHK33-7979</strain>
    </source>
</reference>
<protein>
    <submittedName>
        <fullName evidence="1">DUF4280 domain-containing protein</fullName>
    </submittedName>
</protein>
<dbReference type="Pfam" id="PF14107">
    <property type="entry name" value="DUF4280"/>
    <property type="match status" value="1"/>
</dbReference>